<evidence type="ECO:0000256" key="11">
    <source>
        <dbReference type="ARBA" id="ARBA00067510"/>
    </source>
</evidence>
<dbReference type="InterPro" id="IPR045209">
    <property type="entry name" value="Rrp5"/>
</dbReference>
<dbReference type="CDD" id="cd05696">
    <property type="entry name" value="S1_Rrp5_repeat_hs4"/>
    <property type="match status" value="1"/>
</dbReference>
<feature type="region of interest" description="Disordered" evidence="13">
    <location>
        <begin position="1"/>
        <end position="31"/>
    </location>
</feature>
<dbReference type="InterPro" id="IPR057302">
    <property type="entry name" value="Rrp5_S1"/>
</dbReference>
<protein>
    <recommendedName>
        <fullName evidence="11">Protein RRP5 homolog</fullName>
    </recommendedName>
    <alternativeName>
        <fullName evidence="12">Programmed cell death protein 11</fullName>
    </alternativeName>
</protein>
<evidence type="ECO:0000256" key="5">
    <source>
        <dbReference type="ARBA" id="ARBA00022737"/>
    </source>
</evidence>
<reference evidence="15" key="1">
    <citation type="submission" date="2025-08" db="UniProtKB">
        <authorList>
            <consortium name="Ensembl"/>
        </authorList>
    </citation>
    <scope>IDENTIFICATION</scope>
</reference>
<evidence type="ECO:0000256" key="8">
    <source>
        <dbReference type="ARBA" id="ARBA00023242"/>
    </source>
</evidence>
<keyword evidence="3" id="KW-0698">rRNA processing</keyword>
<dbReference type="Proteomes" id="UP000694409">
    <property type="component" value="Unassembled WGS sequence"/>
</dbReference>
<feature type="compositionally biased region" description="Basic and acidic residues" evidence="13">
    <location>
        <begin position="1339"/>
        <end position="1355"/>
    </location>
</feature>
<keyword evidence="4" id="KW-0597">Phosphoprotein</keyword>
<keyword evidence="16" id="KW-1185">Reference proteome</keyword>
<dbReference type="CDD" id="cd05697">
    <property type="entry name" value="S1_Rrp5_repeat_hs5"/>
    <property type="match status" value="1"/>
</dbReference>
<comment type="subunit">
    <text evidence="10">Interacts with NF-kappa-B p50/NFKB1 and NF-kappa-B p65/RELA.</text>
</comment>
<dbReference type="GO" id="GO:0005829">
    <property type="term" value="C:cytosol"/>
    <property type="evidence" value="ECO:0007669"/>
    <property type="project" value="Ensembl"/>
</dbReference>
<feature type="domain" description="S1 motif" evidence="14">
    <location>
        <begin position="1007"/>
        <end position="1064"/>
    </location>
</feature>
<evidence type="ECO:0000259" key="14">
    <source>
        <dbReference type="PROSITE" id="PS50126"/>
    </source>
</evidence>
<dbReference type="InterPro" id="IPR055430">
    <property type="entry name" value="HAT_Syf1_CNRKL1_C"/>
</dbReference>
<dbReference type="Pfam" id="PF00575">
    <property type="entry name" value="S1"/>
    <property type="match status" value="3"/>
</dbReference>
<dbReference type="CDD" id="cd04461">
    <property type="entry name" value="S1_Rrp5_repeat_hs8_sc7"/>
    <property type="match status" value="1"/>
</dbReference>
<evidence type="ECO:0000256" key="6">
    <source>
        <dbReference type="ARBA" id="ARBA00022843"/>
    </source>
</evidence>
<dbReference type="PANTHER" id="PTHR23270:SF10">
    <property type="entry name" value="PROTEIN RRP5 HOMOLOG"/>
    <property type="match status" value="1"/>
</dbReference>
<feature type="domain" description="S1 motif" evidence="14">
    <location>
        <begin position="1061"/>
        <end position="1143"/>
    </location>
</feature>
<dbReference type="Gene3D" id="1.25.40.10">
    <property type="entry name" value="Tetratricopeptide repeat domain"/>
    <property type="match status" value="1"/>
</dbReference>
<evidence type="ECO:0000256" key="10">
    <source>
        <dbReference type="ARBA" id="ARBA00062488"/>
    </source>
</evidence>
<dbReference type="CDD" id="cd05702">
    <property type="entry name" value="S1_Rrp5_repeat_hs11_sc8"/>
    <property type="match status" value="1"/>
</dbReference>
<dbReference type="SUPFAM" id="SSF48452">
    <property type="entry name" value="TPR-like"/>
    <property type="match status" value="2"/>
</dbReference>
<dbReference type="InterPro" id="IPR003107">
    <property type="entry name" value="HAT"/>
</dbReference>
<feature type="domain" description="S1 motif" evidence="14">
    <location>
        <begin position="718"/>
        <end position="787"/>
    </location>
</feature>
<reference evidence="15" key="2">
    <citation type="submission" date="2025-09" db="UniProtKB">
        <authorList>
            <consortium name="Ensembl"/>
        </authorList>
    </citation>
    <scope>IDENTIFICATION</scope>
</reference>
<feature type="domain" description="S1 motif" evidence="14">
    <location>
        <begin position="178"/>
        <end position="243"/>
    </location>
</feature>
<keyword evidence="6" id="KW-0832">Ubl conjugation</keyword>
<dbReference type="CDD" id="cd05705">
    <property type="entry name" value="S1_Rrp5_repeat_hs14"/>
    <property type="match status" value="1"/>
</dbReference>
<keyword evidence="8" id="KW-0539">Nucleus</keyword>
<comment type="subcellular location">
    <subcellularLocation>
        <location evidence="1">Nucleus</location>
        <location evidence="1">Nucleolus</location>
    </subcellularLocation>
</comment>
<dbReference type="InterPro" id="IPR048058">
    <property type="entry name" value="Rrp5_S1_rpt_hs11_sc8"/>
</dbReference>
<feature type="domain" description="S1 motif" evidence="14">
    <location>
        <begin position="1245"/>
        <end position="1317"/>
    </location>
</feature>
<dbReference type="InterPro" id="IPR012340">
    <property type="entry name" value="NA-bd_OB-fold"/>
</dbReference>
<evidence type="ECO:0000256" key="2">
    <source>
        <dbReference type="ARBA" id="ARBA00022499"/>
    </source>
</evidence>
<dbReference type="Pfam" id="PF23459">
    <property type="entry name" value="S1_RRP5"/>
    <property type="match status" value="8"/>
</dbReference>
<feature type="domain" description="S1 motif" evidence="14">
    <location>
        <begin position="1151"/>
        <end position="1219"/>
    </location>
</feature>
<keyword evidence="7" id="KW-0007">Acetylation</keyword>
<keyword evidence="5" id="KW-0677">Repeat</keyword>
<evidence type="ECO:0000256" key="9">
    <source>
        <dbReference type="ARBA" id="ARBA00059726"/>
    </source>
</evidence>
<gene>
    <name evidence="15" type="primary">PDCD11</name>
</gene>
<dbReference type="PANTHER" id="PTHR23270">
    <property type="entry name" value="PROGRAMMED CELL DEATH PROTEIN 11 PRE-RRNA PROCESSING PROTEIN RRP5"/>
    <property type="match status" value="1"/>
</dbReference>
<dbReference type="OMA" id="GQYLRAY"/>
<feature type="compositionally biased region" description="Basic and acidic residues" evidence="13">
    <location>
        <begin position="16"/>
        <end position="31"/>
    </location>
</feature>
<evidence type="ECO:0000256" key="1">
    <source>
        <dbReference type="ARBA" id="ARBA00004604"/>
    </source>
</evidence>
<feature type="domain" description="S1 motif" evidence="14">
    <location>
        <begin position="351"/>
        <end position="422"/>
    </location>
</feature>
<evidence type="ECO:0000256" key="4">
    <source>
        <dbReference type="ARBA" id="ARBA00022553"/>
    </source>
</evidence>
<dbReference type="FunFam" id="2.40.50.140:FF:000194">
    <property type="entry name" value="Programmed cell death 11"/>
    <property type="match status" value="1"/>
</dbReference>
<dbReference type="InterPro" id="IPR048059">
    <property type="entry name" value="Rrp5_S1_rpt_hs1_sc1"/>
</dbReference>
<evidence type="ECO:0000313" key="16">
    <source>
        <dbReference type="Proteomes" id="UP000694409"/>
    </source>
</evidence>
<dbReference type="CDD" id="cd05704">
    <property type="entry name" value="S1_Rrp5_repeat_hs13"/>
    <property type="match status" value="1"/>
</dbReference>
<evidence type="ECO:0000256" key="3">
    <source>
        <dbReference type="ARBA" id="ARBA00022552"/>
    </source>
</evidence>
<dbReference type="SMART" id="SM00316">
    <property type="entry name" value="S1"/>
    <property type="match status" value="12"/>
</dbReference>
<dbReference type="SUPFAM" id="SSF50249">
    <property type="entry name" value="Nucleic acid-binding proteins"/>
    <property type="match status" value="10"/>
</dbReference>
<dbReference type="FunFam" id="2.40.50.140:FF:000103">
    <property type="entry name" value="protein RRP5 homolog"/>
    <property type="match status" value="2"/>
</dbReference>
<dbReference type="Ensembl" id="ENSSCAT00000025508.1">
    <property type="protein sequence ID" value="ENSSCAP00000022901.1"/>
    <property type="gene ID" value="ENSSCAG00000016425.1"/>
</dbReference>
<keyword evidence="2" id="KW-1017">Isopeptide bond</keyword>
<dbReference type="FunFam" id="2.40.50.140:FF:000175">
    <property type="entry name" value="Programmed cell death 11"/>
    <property type="match status" value="1"/>
</dbReference>
<dbReference type="Gene3D" id="2.40.50.140">
    <property type="entry name" value="Nucleic acid-binding proteins"/>
    <property type="match status" value="8"/>
</dbReference>
<dbReference type="PROSITE" id="PS50126">
    <property type="entry name" value="S1"/>
    <property type="match status" value="11"/>
</dbReference>
<feature type="domain" description="S1 motif" evidence="14">
    <location>
        <begin position="528"/>
        <end position="597"/>
    </location>
</feature>
<dbReference type="Pfam" id="PF23231">
    <property type="entry name" value="HAT_Syf1_CNRKL1_C"/>
    <property type="match status" value="1"/>
</dbReference>
<feature type="domain" description="S1 motif" evidence="14">
    <location>
        <begin position="74"/>
        <end position="162"/>
    </location>
</feature>
<organism evidence="15 16">
    <name type="scientific">Serinus canaria</name>
    <name type="common">Island canary</name>
    <name type="synonym">Fringilla canaria</name>
    <dbReference type="NCBI Taxonomy" id="9135"/>
    <lineage>
        <taxon>Eukaryota</taxon>
        <taxon>Metazoa</taxon>
        <taxon>Chordata</taxon>
        <taxon>Craniata</taxon>
        <taxon>Vertebrata</taxon>
        <taxon>Euteleostomi</taxon>
        <taxon>Archelosauria</taxon>
        <taxon>Archosauria</taxon>
        <taxon>Dinosauria</taxon>
        <taxon>Saurischia</taxon>
        <taxon>Theropoda</taxon>
        <taxon>Coelurosauria</taxon>
        <taxon>Aves</taxon>
        <taxon>Neognathae</taxon>
        <taxon>Neoaves</taxon>
        <taxon>Telluraves</taxon>
        <taxon>Australaves</taxon>
        <taxon>Passeriformes</taxon>
        <taxon>Passeroidea</taxon>
        <taxon>Fringillidae</taxon>
        <taxon>Carduelinae</taxon>
        <taxon>Serinus</taxon>
    </lineage>
</organism>
<dbReference type="CDD" id="cd05694">
    <property type="entry name" value="S1_Rrp5_repeat_hs2_sc2"/>
    <property type="match status" value="1"/>
</dbReference>
<dbReference type="FunFam" id="2.40.50.140:FF:000155">
    <property type="entry name" value="rRNA biogenesis protein RRP5"/>
    <property type="match status" value="1"/>
</dbReference>
<feature type="region of interest" description="Disordered" evidence="13">
    <location>
        <begin position="1323"/>
        <end position="1355"/>
    </location>
</feature>
<dbReference type="GO" id="GO:0006364">
    <property type="term" value="P:rRNA processing"/>
    <property type="evidence" value="ECO:0007669"/>
    <property type="project" value="UniProtKB-KW"/>
</dbReference>
<dbReference type="GO" id="GO:0003723">
    <property type="term" value="F:RNA binding"/>
    <property type="evidence" value="ECO:0007669"/>
    <property type="project" value="TreeGrafter"/>
</dbReference>
<dbReference type="GO" id="GO:0051059">
    <property type="term" value="F:NF-kappaB binding"/>
    <property type="evidence" value="ECO:0007669"/>
    <property type="project" value="Ensembl"/>
</dbReference>
<dbReference type="InterPro" id="IPR003029">
    <property type="entry name" value="S1_domain"/>
</dbReference>
<comment type="function">
    <text evidence="9">Essential for the generation of mature 18S rRNA, specifically necessary for cleavages at sites A0, 1 and 2 of the 47S precursor. Directly interacts with U3 snoRNA.</text>
</comment>
<dbReference type="GO" id="GO:0032040">
    <property type="term" value="C:small-subunit processome"/>
    <property type="evidence" value="ECO:0007669"/>
    <property type="project" value="TreeGrafter"/>
</dbReference>
<evidence type="ECO:0000256" key="12">
    <source>
        <dbReference type="ARBA" id="ARBA00080810"/>
    </source>
</evidence>
<dbReference type="CDD" id="cd05698">
    <property type="entry name" value="S1_Rrp5_repeat_hs6_sc5"/>
    <property type="match status" value="1"/>
</dbReference>
<evidence type="ECO:0000256" key="7">
    <source>
        <dbReference type="ARBA" id="ARBA00022990"/>
    </source>
</evidence>
<feature type="domain" description="S1 motif" evidence="14">
    <location>
        <begin position="623"/>
        <end position="696"/>
    </location>
</feature>
<name>A0A8C9UHU6_SERCA</name>
<dbReference type="FunFam" id="2.40.50.140:FF:000200">
    <property type="entry name" value="Programmed cell death 11"/>
    <property type="match status" value="1"/>
</dbReference>
<dbReference type="CDD" id="cd05693">
    <property type="entry name" value="S1_Rrp5_repeat_hs1_sc1"/>
    <property type="match status" value="1"/>
</dbReference>
<dbReference type="InterPro" id="IPR011990">
    <property type="entry name" value="TPR-like_helical_dom_sf"/>
</dbReference>
<dbReference type="GeneTree" id="ENSGT00390000012228"/>
<accession>A0A8C9UHU6</accession>
<evidence type="ECO:0000256" key="13">
    <source>
        <dbReference type="SAM" id="MobiDB-lite"/>
    </source>
</evidence>
<feature type="domain" description="S1 motif" evidence="14">
    <location>
        <begin position="439"/>
        <end position="508"/>
    </location>
</feature>
<dbReference type="FunFam" id="1.25.40.10:FF:000065">
    <property type="entry name" value="Programmed cell death 11"/>
    <property type="match status" value="1"/>
</dbReference>
<proteinExistence type="predicted"/>
<sequence>MASMEENFPRGGIQKKPAEGKTPKPKSERDNLFDLPNTSVIQYKTYLLIPLLSVTCQDTHSVLFFLLSQALCEGMLLLGCIKEVSDYELAISLPNGLSGFVPVTQISDAYSNLLSKQVAQGEVLEELNSLPDLFSPGTLVRCIVTSIEKSDDGRRSIKLSIDPKQVNKGLNSTALAAGMLLSGSVLSVEDHGYLIDIGVPGTHAFLPHQKAKNYIKAAKKGQNLNCLIVEVKSEGRVVCLSIDRSEVAASIATERHNWALSNLLPGLVVKARVQKVAPLGMKLTFLSYFTGIVDFMHMDPEKSMSYSPDQVVRRACVLSVHPTSRAVRLTLLPPFLHAGGAPRQLPGQRMGAVLEEATVKAFYKQFGAIFELDDGTLAFARVSHLSKTRKSFKPGAFKEGCKHKCRIIDYSLMDEMCIVSLKNQIIEARFLQYQDIHTGDVVQGKVLSLKPIGMQVKVADGIRGLVPSLHLSDVILKQPEKKFNIGDELKCRVLECNPGGKKLILTLKKSLIQSKLPVLTNYEDAKPGLITHGFVVCAREFGCIVKFYNDVKGLVPKNELGSEPISCPDKVFYEGQVLKVMVLKCEPQQERLLLSFRLSSTSGPEDKQKCTPKEKKEMKYHIGEIVDVKILKKKDNGLEVSILEDEDNVVAWIPILHLSDFVATSKLLWHCLQEGDVLPRVMYLSDKGEHIILSRKSAVISAVQEEQVVRSFSEIQPGMLLTGYVRNVMPFGVFVEFPFGVTGLAPKVSMSDKFVTDTKDHFVVGQTVIAKVMSIDEEKQRVLLNLKVSECSSGDSAAESFGLLNQYFKELKEIRDLVRRESSICELVPGKRVHLVVQDVREDGSALFSGSSFTGLTVTATRYHLGGEGYLLKALVLHVDALTSEVFVSLREELLKQRPQRVKNSQHSVVVQHITEHFAIASLPETGQLAAVPIACHLNDTFRFDSEKLRVGQTIFATLKAVKENKHGVLLAVQGPAKKNVFVRVRNESETALEEMLPAVKHSLSPGDVVTGTVKSVKPTHVTVAIDDKLTGSIHASRILDEVPIGSFPTSTLKAGQKVTARVIGGRDVNTHRWENMDMYNMLKHWLEVEVAPDIRGRVPHLLLSLNTKVLKHPEKSFRSGQAISATVTGTDATETSLCLSLTGIQSLEQDTISVGMVTKVTPHVGLTIALPGGKAGKVSLFHLNDTYTENPLGNFKVGKIVRCYILSNENGKIQLSLRQSRLNPKITSKVEDIEITSIKDVKKGQLVRGYVKSITPSGVFFGLSTSLLGRILFQNVSPYFVQKHSLYEKYLPEGKLLTAKVLRVNRKEKRIELSLLPEDTGMPSVLPESLGLPQYGAEEEKREADDEKKREDPKICKGSLDIPKSCFLSPPVLLFQLKKRTKKEKELEKQKKEKELCKVEAALMDPSRQPQSADDFDRLVLGSPNSSILWLQYMAFHLQATEIEKARAVAERALKTISFREEQEKLNVWVALLNLENMYGTEETLMKVFERAVQYNEPLKVFQHLCDIYASSEKYKQAEELYHTMLKRFRQEKSVWLKYASFLLKQGQAEATHRLLERALKALPTKEHVDVISRFAQLEFHSGDTEHAKALFESTLSSYPKRTDIWSIYMDIMIKHGTQKEVRDIFERVIHLSLAPKKMKFFFKRYLDYEKKFGTAESVLAVKRAALEYVETKSSLADT</sequence>
<dbReference type="SMART" id="SM00386">
    <property type="entry name" value="HAT"/>
    <property type="match status" value="5"/>
</dbReference>
<dbReference type="FunFam" id="2.40.50.140:FF:000148">
    <property type="entry name" value="protein RRP5 homolog isoform X1"/>
    <property type="match status" value="1"/>
</dbReference>
<evidence type="ECO:0000313" key="15">
    <source>
        <dbReference type="Ensembl" id="ENSSCAP00000022901.1"/>
    </source>
</evidence>